<protein>
    <submittedName>
        <fullName evidence="1">Uncharacterized protein</fullName>
    </submittedName>
</protein>
<dbReference type="Proteomes" id="UP000265520">
    <property type="component" value="Unassembled WGS sequence"/>
</dbReference>
<proteinExistence type="predicted"/>
<comment type="caution">
    <text evidence="1">The sequence shown here is derived from an EMBL/GenBank/DDBJ whole genome shotgun (WGS) entry which is preliminary data.</text>
</comment>
<organism evidence="1 2">
    <name type="scientific">Trifolium medium</name>
    <dbReference type="NCBI Taxonomy" id="97028"/>
    <lineage>
        <taxon>Eukaryota</taxon>
        <taxon>Viridiplantae</taxon>
        <taxon>Streptophyta</taxon>
        <taxon>Embryophyta</taxon>
        <taxon>Tracheophyta</taxon>
        <taxon>Spermatophyta</taxon>
        <taxon>Magnoliopsida</taxon>
        <taxon>eudicotyledons</taxon>
        <taxon>Gunneridae</taxon>
        <taxon>Pentapetalae</taxon>
        <taxon>rosids</taxon>
        <taxon>fabids</taxon>
        <taxon>Fabales</taxon>
        <taxon>Fabaceae</taxon>
        <taxon>Papilionoideae</taxon>
        <taxon>50 kb inversion clade</taxon>
        <taxon>NPAAA clade</taxon>
        <taxon>Hologalegina</taxon>
        <taxon>IRL clade</taxon>
        <taxon>Trifolieae</taxon>
        <taxon>Trifolium</taxon>
    </lineage>
</organism>
<dbReference type="AlphaFoldDB" id="A0A392NAI8"/>
<evidence type="ECO:0000313" key="2">
    <source>
        <dbReference type="Proteomes" id="UP000265520"/>
    </source>
</evidence>
<dbReference type="EMBL" id="LXQA010032985">
    <property type="protein sequence ID" value="MCH96692.1"/>
    <property type="molecule type" value="Genomic_DNA"/>
</dbReference>
<sequence length="93" mass="10530">MKGNFVVSTGNTDRAGVVVVIFSNNTIEADNFVVSTGVNSILQEFKEVFKDQIQLHPMYEKELKTTHFRAQWGSILVSLSVKYVLKLLDHRSD</sequence>
<keyword evidence="2" id="KW-1185">Reference proteome</keyword>
<name>A0A392NAI8_9FABA</name>
<reference evidence="1 2" key="1">
    <citation type="journal article" date="2018" name="Front. Plant Sci.">
        <title>Red Clover (Trifolium pratense) and Zigzag Clover (T. medium) - A Picture of Genomic Similarities and Differences.</title>
        <authorList>
            <person name="Dluhosova J."/>
            <person name="Istvanek J."/>
            <person name="Nedelnik J."/>
            <person name="Repkova J."/>
        </authorList>
    </citation>
    <scope>NUCLEOTIDE SEQUENCE [LARGE SCALE GENOMIC DNA]</scope>
    <source>
        <strain evidence="2">cv. 10/8</strain>
        <tissue evidence="1">Leaf</tissue>
    </source>
</reference>
<gene>
    <name evidence="1" type="ORF">A2U01_0017681</name>
</gene>
<evidence type="ECO:0000313" key="1">
    <source>
        <dbReference type="EMBL" id="MCH96692.1"/>
    </source>
</evidence>
<accession>A0A392NAI8</accession>